<dbReference type="OrthoDB" id="69313at2"/>
<dbReference type="CDD" id="cd05386">
    <property type="entry name" value="TraL"/>
    <property type="match status" value="1"/>
</dbReference>
<dbReference type="SUPFAM" id="SSF52540">
    <property type="entry name" value="P-loop containing nucleoside triphosphate hydrolases"/>
    <property type="match status" value="1"/>
</dbReference>
<dbReference type="NCBIfam" id="NF010461">
    <property type="entry name" value="PRK13886.1"/>
    <property type="match status" value="1"/>
</dbReference>
<keyword evidence="2" id="KW-1185">Reference proteome</keyword>
<organism evidence="1 2">
    <name type="scientific">Ventosimonas gracilis</name>
    <dbReference type="NCBI Taxonomy" id="1680762"/>
    <lineage>
        <taxon>Bacteria</taxon>
        <taxon>Pseudomonadati</taxon>
        <taxon>Pseudomonadota</taxon>
        <taxon>Gammaproteobacteria</taxon>
        <taxon>Pseudomonadales</taxon>
        <taxon>Ventosimonadaceae</taxon>
        <taxon>Ventosimonas</taxon>
    </lineage>
</organism>
<dbReference type="EMBL" id="LSZO01000103">
    <property type="protein sequence ID" value="KXU38682.1"/>
    <property type="molecule type" value="Genomic_DNA"/>
</dbReference>
<comment type="caution">
    <text evidence="1">The sequence shown here is derived from an EMBL/GenBank/DDBJ whole genome shotgun (WGS) entry which is preliminary data.</text>
</comment>
<gene>
    <name evidence="1" type="ORF">AXE65_12450</name>
</gene>
<proteinExistence type="predicted"/>
<evidence type="ECO:0000313" key="1">
    <source>
        <dbReference type="EMBL" id="KXU38682.1"/>
    </source>
</evidence>
<dbReference type="AlphaFoldDB" id="A0A139SW78"/>
<sequence length="248" mass="27594">MSTIHMVLQGKCGVGKSMLATMLAQFKVSKGQTPVCIDTDPVNATLYGFKSLNVQRLDILNDDKNVDASKFDDLIEIISGTSNDVIIDNGASSFIPLSSYIVANDIASVFQDMGHQLFVHTVITGGQALPDTLVGFDALVRQFPDECAFVVWLNPYWGKVESEGLSFEEMKVYKNNADRVIKLVEIPIFTAETFGRDFSDMLKARRTFDEAINDKSLKIMQRQRLKIIQSKIFGELGNDSAQVLLYGY</sequence>
<dbReference type="Gene3D" id="3.40.50.300">
    <property type="entry name" value="P-loop containing nucleotide triphosphate hydrolases"/>
    <property type="match status" value="1"/>
</dbReference>
<reference evidence="1 2" key="1">
    <citation type="submission" date="2016-02" db="EMBL/GenBank/DDBJ databases">
        <authorList>
            <person name="Wen L."/>
            <person name="He K."/>
            <person name="Yang H."/>
        </authorList>
    </citation>
    <scope>NUCLEOTIDE SEQUENCE [LARGE SCALE GENOMIC DNA]</scope>
    <source>
        <strain evidence="1 2">CV58</strain>
    </source>
</reference>
<dbReference type="RefSeq" id="WP_068388753.1">
    <property type="nucleotide sequence ID" value="NZ_LSZO01000103.1"/>
</dbReference>
<dbReference type="InterPro" id="IPR027417">
    <property type="entry name" value="P-loop_NTPase"/>
</dbReference>
<protein>
    <submittedName>
        <fullName evidence="1">Conjugal transfer protein TraL</fullName>
    </submittedName>
</protein>
<dbReference type="Proteomes" id="UP000072660">
    <property type="component" value="Unassembled WGS sequence"/>
</dbReference>
<accession>A0A139SW78</accession>
<evidence type="ECO:0000313" key="2">
    <source>
        <dbReference type="Proteomes" id="UP000072660"/>
    </source>
</evidence>
<name>A0A139SW78_9GAMM</name>